<comment type="caution">
    <text evidence="2">The sequence shown here is derived from an EMBL/GenBank/DDBJ whole genome shotgun (WGS) entry which is preliminary data.</text>
</comment>
<reference evidence="2" key="1">
    <citation type="submission" date="2023-03" db="EMBL/GenBank/DDBJ databases">
        <title>Electrophorus voltai genome.</title>
        <authorList>
            <person name="Bian C."/>
        </authorList>
    </citation>
    <scope>NUCLEOTIDE SEQUENCE</scope>
    <source>
        <strain evidence="2">CB-2022</strain>
        <tissue evidence="2">Muscle</tissue>
    </source>
</reference>
<organism evidence="2 3">
    <name type="scientific">Electrophorus voltai</name>
    <dbReference type="NCBI Taxonomy" id="2609070"/>
    <lineage>
        <taxon>Eukaryota</taxon>
        <taxon>Metazoa</taxon>
        <taxon>Chordata</taxon>
        <taxon>Craniata</taxon>
        <taxon>Vertebrata</taxon>
        <taxon>Euteleostomi</taxon>
        <taxon>Actinopterygii</taxon>
        <taxon>Neopterygii</taxon>
        <taxon>Teleostei</taxon>
        <taxon>Ostariophysi</taxon>
        <taxon>Gymnotiformes</taxon>
        <taxon>Gymnotoidei</taxon>
        <taxon>Gymnotidae</taxon>
        <taxon>Electrophorus</taxon>
    </lineage>
</organism>
<keyword evidence="3" id="KW-1185">Reference proteome</keyword>
<proteinExistence type="predicted"/>
<sequence length="290" mass="31959">MATRGSQCITPKTYQLGRERQKVRKKRARDDDRVRKGSLPHLHFDISASGPIAQIEGKSEGVGEREQRSGFPRTAELLSVSWDVSSVRPIPRCSAHGSRTRLTVASQIFPDRSHRGRKGGCVPCFALAFEAIGEGRQSMKLDFIELHEKRCGLEKPEAPAAGETAPGVWEAHLRNSIMNGLQPDIAHTDLHAANLMMFHAAHSGGGEGEEDMSQADREGPVSPVGAWDTLLKTIPRKRKKTAQPPHKIKQTDGQLSSKHQKKHVKYLRIAQPPYTLTAATEIPAQKIPSI</sequence>
<feature type="region of interest" description="Disordered" evidence="1">
    <location>
        <begin position="237"/>
        <end position="262"/>
    </location>
</feature>
<feature type="region of interest" description="Disordered" evidence="1">
    <location>
        <begin position="203"/>
        <end position="223"/>
    </location>
</feature>
<gene>
    <name evidence="2" type="ORF">P4O66_000717</name>
</gene>
<evidence type="ECO:0000313" key="2">
    <source>
        <dbReference type="EMBL" id="KAK1797956.1"/>
    </source>
</evidence>
<protein>
    <submittedName>
        <fullName evidence="2">Uncharacterized protein</fullName>
    </submittedName>
</protein>
<evidence type="ECO:0000313" key="3">
    <source>
        <dbReference type="Proteomes" id="UP001239994"/>
    </source>
</evidence>
<accession>A0AAD9DXT2</accession>
<feature type="region of interest" description="Disordered" evidence="1">
    <location>
        <begin position="1"/>
        <end position="40"/>
    </location>
</feature>
<evidence type="ECO:0000256" key="1">
    <source>
        <dbReference type="SAM" id="MobiDB-lite"/>
    </source>
</evidence>
<dbReference type="EMBL" id="JAROKS010000012">
    <property type="protein sequence ID" value="KAK1797956.1"/>
    <property type="molecule type" value="Genomic_DNA"/>
</dbReference>
<name>A0AAD9DXT2_9TELE</name>
<dbReference type="Proteomes" id="UP001239994">
    <property type="component" value="Unassembled WGS sequence"/>
</dbReference>
<dbReference type="AlphaFoldDB" id="A0AAD9DXT2"/>
<feature type="compositionally biased region" description="Polar residues" evidence="1">
    <location>
        <begin position="1"/>
        <end position="13"/>
    </location>
</feature>